<proteinExistence type="inferred from homology"/>
<reference evidence="7 8" key="1">
    <citation type="submission" date="2019-03" db="EMBL/GenBank/DDBJ databases">
        <title>Genomic Encyclopedia of Type Strains, Phase IV (KMG-IV): sequencing the most valuable type-strain genomes for metagenomic binning, comparative biology and taxonomic classification.</title>
        <authorList>
            <person name="Goeker M."/>
        </authorList>
    </citation>
    <scope>NUCLEOTIDE SEQUENCE [LARGE SCALE GENOMIC DNA]</scope>
    <source>
        <strain evidence="7 8">DSM 25964</strain>
    </source>
</reference>
<dbReference type="GO" id="GO:0006567">
    <property type="term" value="P:L-threonine catabolic process"/>
    <property type="evidence" value="ECO:0007669"/>
    <property type="project" value="TreeGrafter"/>
</dbReference>
<dbReference type="NCBIfam" id="NF007825">
    <property type="entry name" value="PRK10534.1"/>
    <property type="match status" value="1"/>
</dbReference>
<keyword evidence="4" id="KW-0456">Lyase</keyword>
<dbReference type="PANTHER" id="PTHR48097:SF9">
    <property type="entry name" value="L-THREONINE ALDOLASE"/>
    <property type="match status" value="1"/>
</dbReference>
<evidence type="ECO:0000313" key="8">
    <source>
        <dbReference type="Proteomes" id="UP000295066"/>
    </source>
</evidence>
<evidence type="ECO:0000256" key="4">
    <source>
        <dbReference type="ARBA" id="ARBA00023239"/>
    </source>
</evidence>
<evidence type="ECO:0000313" key="7">
    <source>
        <dbReference type="EMBL" id="TDY55002.1"/>
    </source>
</evidence>
<evidence type="ECO:0000256" key="2">
    <source>
        <dbReference type="ARBA" id="ARBA00006966"/>
    </source>
</evidence>
<dbReference type="Gene3D" id="3.40.640.10">
    <property type="entry name" value="Type I PLP-dependent aspartate aminotransferase-like (Major domain)"/>
    <property type="match status" value="1"/>
</dbReference>
<dbReference type="GO" id="GO:0008732">
    <property type="term" value="F:L-allo-threonine aldolase activity"/>
    <property type="evidence" value="ECO:0007669"/>
    <property type="project" value="TreeGrafter"/>
</dbReference>
<dbReference type="EMBL" id="SORI01000026">
    <property type="protein sequence ID" value="TDY55002.1"/>
    <property type="molecule type" value="Genomic_DNA"/>
</dbReference>
<dbReference type="PIRSF" id="PIRSF017617">
    <property type="entry name" value="Thr_aldolase"/>
    <property type="match status" value="1"/>
</dbReference>
<dbReference type="PANTHER" id="PTHR48097">
    <property type="entry name" value="L-THREONINE ALDOLASE-RELATED"/>
    <property type="match status" value="1"/>
</dbReference>
<evidence type="ECO:0000256" key="3">
    <source>
        <dbReference type="ARBA" id="ARBA00022898"/>
    </source>
</evidence>
<feature type="domain" description="Aromatic amino acid beta-eliminating lyase/threonine aldolase" evidence="6">
    <location>
        <begin position="5"/>
        <end position="287"/>
    </location>
</feature>
<accession>A0A4R8M5A7</accession>
<dbReference type="AlphaFoldDB" id="A0A4R8M5A7"/>
<dbReference type="GO" id="GO:0005829">
    <property type="term" value="C:cytosol"/>
    <property type="evidence" value="ECO:0007669"/>
    <property type="project" value="TreeGrafter"/>
</dbReference>
<dbReference type="SUPFAM" id="SSF53383">
    <property type="entry name" value="PLP-dependent transferases"/>
    <property type="match status" value="1"/>
</dbReference>
<dbReference type="OrthoDB" id="9774495at2"/>
<keyword evidence="8" id="KW-1185">Reference proteome</keyword>
<organism evidence="7 8">
    <name type="scientific">Aminivibrio pyruvatiphilus</name>
    <dbReference type="NCBI Taxonomy" id="1005740"/>
    <lineage>
        <taxon>Bacteria</taxon>
        <taxon>Thermotogati</taxon>
        <taxon>Synergistota</taxon>
        <taxon>Synergistia</taxon>
        <taxon>Synergistales</taxon>
        <taxon>Aminobacteriaceae</taxon>
        <taxon>Aminivibrio</taxon>
    </lineage>
</organism>
<gene>
    <name evidence="7" type="ORF">C8D99_12625</name>
</gene>
<dbReference type="InterPro" id="IPR015421">
    <property type="entry name" value="PyrdxlP-dep_Trfase_major"/>
</dbReference>
<dbReference type="GO" id="GO:0006545">
    <property type="term" value="P:glycine biosynthetic process"/>
    <property type="evidence" value="ECO:0007669"/>
    <property type="project" value="TreeGrafter"/>
</dbReference>
<name>A0A4R8M5A7_9BACT</name>
<evidence type="ECO:0000256" key="1">
    <source>
        <dbReference type="ARBA" id="ARBA00001933"/>
    </source>
</evidence>
<evidence type="ECO:0000256" key="5">
    <source>
        <dbReference type="PIRSR" id="PIRSR017617-1"/>
    </source>
</evidence>
<comment type="caution">
    <text evidence="7">The sequence shown here is derived from an EMBL/GenBank/DDBJ whole genome shotgun (WGS) entry which is preliminary data.</text>
</comment>
<dbReference type="InterPro" id="IPR015422">
    <property type="entry name" value="PyrdxlP-dep_Trfase_small"/>
</dbReference>
<dbReference type="InterPro" id="IPR001597">
    <property type="entry name" value="ArAA_b-elim_lyase/Thr_aldolase"/>
</dbReference>
<dbReference type="Gene3D" id="3.90.1150.10">
    <property type="entry name" value="Aspartate Aminotransferase, domain 1"/>
    <property type="match status" value="1"/>
</dbReference>
<dbReference type="NCBIfam" id="NF041359">
    <property type="entry name" value="GntG_guanitoxin"/>
    <property type="match status" value="1"/>
</dbReference>
<dbReference type="InterPro" id="IPR023603">
    <property type="entry name" value="Low_specificity_L-TA-like"/>
</dbReference>
<sequence length="342" mass="36147">MFPIDLKSDTVTRPSKAMRQAMCEAEVGDDVYCEDPTVNRLQEKAAAMTGKEDALFLPSGTMGNLVAVLTHCGRGEGAILGINSHIYYYEGGGLAALGGVVPLTADDSSGLIPPSEIERNCRPVNVHFAPAKLLCVENTHNKCGGLALSPAQMKETTDTARNNGLAVHIDGARIFNAAAAWGCDVSEYTALVDSIQFCLSKGLCAPIGSMLCGSSDFIGRARHWRKKVGGGLRQAGIIAAAGLYALENNVARLAEDHGNAAMLASMLTAGGLEVEKNPMPTNMVYFHVPEKAGRDLHERCAARGVLFNGAAGGRIRLVTHIDVTRDQAARAAEIILEEVSAS</sequence>
<feature type="modified residue" description="N6-(pyridoxal phosphate)lysine" evidence="5">
    <location>
        <position position="201"/>
    </location>
</feature>
<dbReference type="Proteomes" id="UP000295066">
    <property type="component" value="Unassembled WGS sequence"/>
</dbReference>
<comment type="similarity">
    <text evidence="2">Belongs to the threonine aldolase family.</text>
</comment>
<dbReference type="Pfam" id="PF01212">
    <property type="entry name" value="Beta_elim_lyase"/>
    <property type="match status" value="1"/>
</dbReference>
<keyword evidence="3" id="KW-0663">Pyridoxal phosphate</keyword>
<protein>
    <submittedName>
        <fullName evidence="7">L-threonine aldolase</fullName>
    </submittedName>
</protein>
<dbReference type="FunFam" id="3.40.640.10:FF:000030">
    <property type="entry name" value="Low-specificity L-threonine aldolase"/>
    <property type="match status" value="1"/>
</dbReference>
<comment type="cofactor">
    <cofactor evidence="1">
        <name>pyridoxal 5'-phosphate</name>
        <dbReference type="ChEBI" id="CHEBI:597326"/>
    </cofactor>
</comment>
<evidence type="ECO:0000259" key="6">
    <source>
        <dbReference type="Pfam" id="PF01212"/>
    </source>
</evidence>
<dbReference type="RefSeq" id="WP_133959048.1">
    <property type="nucleotide sequence ID" value="NZ_SORI01000026.1"/>
</dbReference>
<dbReference type="InterPro" id="IPR015424">
    <property type="entry name" value="PyrdxlP-dep_Trfase"/>
</dbReference>